<evidence type="ECO:0000313" key="25">
    <source>
        <dbReference type="Proteomes" id="UP001174694"/>
    </source>
</evidence>
<feature type="binding site" evidence="19">
    <location>
        <position position="922"/>
    </location>
    <ligand>
        <name>substrate</name>
    </ligand>
</feature>
<evidence type="ECO:0000256" key="3">
    <source>
        <dbReference type="ARBA" id="ARBA00006849"/>
    </source>
</evidence>
<dbReference type="SUPFAM" id="SSF56003">
    <property type="entry name" value="Molybdenum cofactor-binding domain"/>
    <property type="match status" value="1"/>
</dbReference>
<feature type="binding site" evidence="20">
    <location>
        <position position="82"/>
    </location>
    <ligand>
        <name>[2Fe-2S] cluster</name>
        <dbReference type="ChEBI" id="CHEBI:190135"/>
        <label>1</label>
    </ligand>
</feature>
<dbReference type="InterPro" id="IPR016167">
    <property type="entry name" value="FAD-bd_PCMH_sub1"/>
</dbReference>
<evidence type="ECO:0000256" key="5">
    <source>
        <dbReference type="ARBA" id="ARBA00022505"/>
    </source>
</evidence>
<evidence type="ECO:0000256" key="21">
    <source>
        <dbReference type="SAM" id="MobiDB-lite"/>
    </source>
</evidence>
<protein>
    <recommendedName>
        <fullName evidence="4">xanthine dehydrogenase</fullName>
        <ecNumber evidence="4">1.17.1.4</ecNumber>
    </recommendedName>
</protein>
<dbReference type="GO" id="GO:0005777">
    <property type="term" value="C:peroxisome"/>
    <property type="evidence" value="ECO:0007669"/>
    <property type="project" value="UniProtKB-SubCell"/>
</dbReference>
<dbReference type="Gene3D" id="1.10.150.120">
    <property type="entry name" value="[2Fe-2S]-binding domain"/>
    <property type="match status" value="1"/>
</dbReference>
<feature type="binding site" evidence="20">
    <location>
        <position position="79"/>
    </location>
    <ligand>
        <name>[2Fe-2S] cluster</name>
        <dbReference type="ChEBI" id="CHEBI:190135"/>
        <label>1</label>
    </ligand>
</feature>
<feature type="binding site" evidence="19">
    <location>
        <position position="1000"/>
    </location>
    <ligand>
        <name>substrate</name>
    </ligand>
</feature>
<dbReference type="InterPro" id="IPR002346">
    <property type="entry name" value="Mopterin_DH_FAD-bd"/>
</dbReference>
<comment type="similarity">
    <text evidence="3">Belongs to the xanthine dehydrogenase family.</text>
</comment>
<feature type="binding site" evidence="20">
    <location>
        <position position="146"/>
    </location>
    <ligand>
        <name>[2Fe-2S] cluster</name>
        <dbReference type="ChEBI" id="CHEBI:190135"/>
        <label>2</label>
    </ligand>
</feature>
<feature type="binding site" evidence="20">
    <location>
        <position position="74"/>
    </location>
    <ligand>
        <name>[2Fe-2S] cluster</name>
        <dbReference type="ChEBI" id="CHEBI:190135"/>
        <label>1</label>
    </ligand>
</feature>
<dbReference type="Pfam" id="PF03450">
    <property type="entry name" value="CO_deh_flav_C"/>
    <property type="match status" value="1"/>
</dbReference>
<sequence>MALPKPPVASAAASVSAQPDAQALAPLIETTYRSPLITFFVNGSKVVLNNPNPRWTLLDYIRAQPRLKGTKLGCGEGGCGACTVVLQVGSAGADGRKRVRHLAVNACLFPLLGVDGKHVITVEGLGTAENPHPLQERIAKMHGSQCGFCTPGIVMSLYALVRNSYDPERKVFRLSERDIEMEGHLDGNLCRCTGYKPILQAAKTFVTEDLKGRVDESSEARPSELESEISPPKDLVATSSQSCGRPGGCCRDGKSTTACGSTGKDQAVSSSESLTRDADSSSQEESGTDDTSLSSSPSTPDEKKQHLPKPKSGQATQRPLFKPYEPGTELIFPPALWSYRKQPLCYGDEQVLWFRPTTLEQLLDLKSAYAPAKLVVGSSEIQVEIRFKASKFPVMVYVGDLEELKVSPLPTAEAAWDAASEIVLGANTSLTDIEQICKEGYARLGKRALVLEALRKQLRYFAGRQIRNVASLAGNIATASPISDANPVLLASGATILVARKGDSVLALPIKDFFLGYRRTALPPDGVITHIRIPLPPPSAREVTKAYKQAKRKDDDIAIVTTGFRVRLDGDGKVEDIALAFGGMAPTTIAAFKTQKALAGLKWNEESTLDVGMGSLGQELALSYDVPGGMATYRTTLASSLFFRFWHESLHEFGLKELNPSITEIHREISKGSRDSSNFIEQRVVGKQIPHLSALKQCTGEAEYVDDIPRQDDELFGGIVFSMRAHAKLVDVDWSPALAMPGVVGYLDKNSLPPERNVWGSIKHDEPFFADEKVESHGQVIGMVYAETALQAQAAAKAVKVTYEDLPAIITIDEAIEAKSFLPHGRELRKGQYALDSNMGAIFEQCDRVFEGKTRIGGQEQFYLETNAALAIPHGEDGAMDVWSSTQNTMETQEFVAMVTGVTSNKINARVKRLGGGFGGKESRSVPIACMCAIAAKKERRPVRVMLNRDEDMMTTGQRHPIQLRWKIGVMNDGRLVALDADAYNNAGFSYDMSSAVMDRCLTHIENCYEIPHVWVRGYLCKTNTHSNTAYRGFGGPQSMYFSESIMNAVAEGLKMDVDELRLRNLYVQGNVTPFLQKIDEDWHVPTMLEQIQKTANYRERKAKVEAFNADPKNKYKKRGICMIPTKFGLSFATALHLNQAGAYVKIYADGSVLLHHGGTEMGQGLYTKMCQVAAQELNVPIEAVFTQDSQSYQVANASPTAASSGSDLNGMAVKDACDQLNVRLAPYREKLGPNASMKEIAHHAYRDRVNLAANGFWKMPKIGYVWGNFKDPKPMYYYFTQGVGISEVELDLLTGDHTVLRTDIMMDVGNSINPAIDYGQIEGAFVQGQGLFTVEESLWFTRNGNLATAGPGTYKIPGFADIPQEFNVSMLRHDSAGQPISWKHLRSIQSSKGVGEPPLFLGSTVFFALREAVKAARKANGLDASDGRFALDSPATAESLRCALGDEILNKSFVAQKEGQKPFFVRAS</sequence>
<keyword evidence="10" id="KW-0560">Oxidoreductase</keyword>
<dbReference type="PIRSF" id="PIRSF000127">
    <property type="entry name" value="Xanthine_DH"/>
    <property type="match status" value="1"/>
</dbReference>
<feature type="binding site" evidence="20">
    <location>
        <position position="107"/>
    </location>
    <ligand>
        <name>[2Fe-2S] cluster</name>
        <dbReference type="ChEBI" id="CHEBI:190135"/>
        <label>1</label>
    </ligand>
</feature>
<dbReference type="PANTHER" id="PTHR45444:SF3">
    <property type="entry name" value="XANTHINE DEHYDROGENASE"/>
    <property type="match status" value="1"/>
</dbReference>
<evidence type="ECO:0000259" key="22">
    <source>
        <dbReference type="PROSITE" id="PS51085"/>
    </source>
</evidence>
<comment type="caution">
    <text evidence="24">The sequence shown here is derived from an EMBL/GenBank/DDBJ whole genome shotgun (WGS) entry which is preliminary data.</text>
</comment>
<feature type="region of interest" description="Disordered" evidence="21">
    <location>
        <begin position="213"/>
        <end position="320"/>
    </location>
</feature>
<dbReference type="InterPro" id="IPR012675">
    <property type="entry name" value="Beta-grasp_dom_sf"/>
</dbReference>
<dbReference type="InterPro" id="IPR016169">
    <property type="entry name" value="FAD-bd_PCMH_sub2"/>
</dbReference>
<comment type="cofactor">
    <cofactor evidence="20">
        <name>[2Fe-2S] cluster</name>
        <dbReference type="ChEBI" id="CHEBI:190135"/>
    </cofactor>
    <text evidence="20">Binds 2 [2Fe-2S] clusters.</text>
</comment>
<evidence type="ECO:0000256" key="10">
    <source>
        <dbReference type="ARBA" id="ARBA00023002"/>
    </source>
</evidence>
<dbReference type="Gene3D" id="3.30.390.50">
    <property type="entry name" value="CO dehydrogenase flavoprotein, C-terminal domain"/>
    <property type="match status" value="1"/>
</dbReference>
<feature type="binding site" evidence="19">
    <location>
        <position position="461"/>
    </location>
    <ligand>
        <name>FAD</name>
        <dbReference type="ChEBI" id="CHEBI:57692"/>
    </ligand>
</feature>
<dbReference type="PROSITE" id="PS51085">
    <property type="entry name" value="2FE2S_FER_2"/>
    <property type="match status" value="1"/>
</dbReference>
<evidence type="ECO:0000256" key="2">
    <source>
        <dbReference type="ARBA" id="ARBA00004275"/>
    </source>
</evidence>
<dbReference type="SUPFAM" id="SSF47741">
    <property type="entry name" value="CO dehydrogenase ISP C-domain like"/>
    <property type="match status" value="1"/>
</dbReference>
<dbReference type="InterPro" id="IPR016166">
    <property type="entry name" value="FAD-bd_PCMH"/>
</dbReference>
<dbReference type="Gene3D" id="3.30.365.10">
    <property type="entry name" value="Aldehyde oxidase/xanthine dehydrogenase, molybdopterin binding domain"/>
    <property type="match status" value="4"/>
</dbReference>
<dbReference type="FunFam" id="3.30.365.10:FF:000001">
    <property type="entry name" value="Xanthine dehydrogenase oxidase"/>
    <property type="match status" value="1"/>
</dbReference>
<feature type="binding site" evidence="19">
    <location>
        <position position="1034"/>
    </location>
    <ligand>
        <name>substrate</name>
    </ligand>
</feature>
<dbReference type="PANTHER" id="PTHR45444">
    <property type="entry name" value="XANTHINE DEHYDROGENASE"/>
    <property type="match status" value="1"/>
</dbReference>
<dbReference type="InterPro" id="IPR000674">
    <property type="entry name" value="Ald_Oxase/Xan_DH_a/b"/>
</dbReference>
<dbReference type="Gene3D" id="3.90.1170.50">
    <property type="entry name" value="Aldehyde oxidase/xanthine dehydrogenase, a/b hammerhead"/>
    <property type="match status" value="1"/>
</dbReference>
<dbReference type="PROSITE" id="PS00197">
    <property type="entry name" value="2FE2S_FER_1"/>
    <property type="match status" value="1"/>
</dbReference>
<dbReference type="GO" id="GO:0071949">
    <property type="term" value="F:FAD binding"/>
    <property type="evidence" value="ECO:0007669"/>
    <property type="project" value="InterPro"/>
</dbReference>
<organism evidence="24 25">
    <name type="scientific">Pleurostoma richardsiae</name>
    <dbReference type="NCBI Taxonomy" id="41990"/>
    <lineage>
        <taxon>Eukaryota</taxon>
        <taxon>Fungi</taxon>
        <taxon>Dikarya</taxon>
        <taxon>Ascomycota</taxon>
        <taxon>Pezizomycotina</taxon>
        <taxon>Sordariomycetes</taxon>
        <taxon>Sordariomycetidae</taxon>
        <taxon>Calosphaeriales</taxon>
        <taxon>Pleurostomataceae</taxon>
        <taxon>Pleurostoma</taxon>
    </lineage>
</organism>
<evidence type="ECO:0000313" key="24">
    <source>
        <dbReference type="EMBL" id="KAJ9145457.1"/>
    </source>
</evidence>
<evidence type="ECO:0000256" key="18">
    <source>
        <dbReference type="PIRSR" id="PIRSR000127-1"/>
    </source>
</evidence>
<evidence type="ECO:0000256" key="12">
    <source>
        <dbReference type="ARBA" id="ARBA00023014"/>
    </source>
</evidence>
<keyword evidence="6" id="KW-0285">Flavoprotein</keyword>
<dbReference type="SMART" id="SM01008">
    <property type="entry name" value="Ald_Xan_dh_C"/>
    <property type="match status" value="1"/>
</dbReference>
<dbReference type="GO" id="GO:0006145">
    <property type="term" value="P:purine nucleobase catabolic process"/>
    <property type="evidence" value="ECO:0007669"/>
    <property type="project" value="UniProtKB-ARBA"/>
</dbReference>
<dbReference type="InterPro" id="IPR005107">
    <property type="entry name" value="CO_DH_flav_C"/>
</dbReference>
<evidence type="ECO:0000256" key="13">
    <source>
        <dbReference type="ARBA" id="ARBA00023027"/>
    </source>
</evidence>
<evidence type="ECO:0000256" key="17">
    <source>
        <dbReference type="ARBA" id="ARBA00049517"/>
    </source>
</evidence>
<proteinExistence type="inferred from homology"/>
<feature type="compositionally biased region" description="Low complexity" evidence="21">
    <location>
        <begin position="289"/>
        <end position="299"/>
    </location>
</feature>
<dbReference type="InterPro" id="IPR036884">
    <property type="entry name" value="2Fe-2S-bd_dom_sf"/>
</dbReference>
<dbReference type="Proteomes" id="UP001174694">
    <property type="component" value="Unassembled WGS sequence"/>
</dbReference>
<dbReference type="FunFam" id="3.90.1170.50:FF:000001">
    <property type="entry name" value="Aldehyde oxidase 1"/>
    <property type="match status" value="1"/>
</dbReference>
<dbReference type="InterPro" id="IPR036683">
    <property type="entry name" value="CO_DH_flav_C_dom_sf"/>
</dbReference>
<feature type="compositionally biased region" description="Polar residues" evidence="21">
    <location>
        <begin position="255"/>
        <end position="273"/>
    </location>
</feature>
<dbReference type="InterPro" id="IPR001041">
    <property type="entry name" value="2Fe-2S_ferredoxin-type"/>
</dbReference>
<dbReference type="FunFam" id="3.30.43.10:FF:000001">
    <property type="entry name" value="Xanthine dehydrogenase/oxidase"/>
    <property type="match status" value="1"/>
</dbReference>
<dbReference type="Gene3D" id="3.30.465.10">
    <property type="match status" value="1"/>
</dbReference>
<keyword evidence="25" id="KW-1185">Reference proteome</keyword>
<dbReference type="Pfam" id="PF02738">
    <property type="entry name" value="MoCoBD_1"/>
    <property type="match status" value="1"/>
</dbReference>
<dbReference type="SUPFAM" id="SSF54292">
    <property type="entry name" value="2Fe-2S ferredoxin-like"/>
    <property type="match status" value="1"/>
</dbReference>
<comment type="cofactor">
    <cofactor evidence="1 19">
        <name>FAD</name>
        <dbReference type="ChEBI" id="CHEBI:57692"/>
    </cofactor>
</comment>
<comment type="cofactor">
    <cofactor evidence="20">
        <name>Mo-molybdopterin</name>
        <dbReference type="ChEBI" id="CHEBI:71302"/>
    </cofactor>
    <text evidence="20">Binds 1 Mo-molybdopterin (Mo-MPT) cofactor per subunit.</text>
</comment>
<feature type="binding site" evidence="20">
    <location>
        <position position="887"/>
    </location>
    <ligand>
        <name>Mo-molybdopterin</name>
        <dbReference type="ChEBI" id="CHEBI:71302"/>
    </ligand>
    <ligandPart>
        <name>Mo</name>
        <dbReference type="ChEBI" id="CHEBI:28685"/>
    </ligandPart>
</feature>
<keyword evidence="8 20" id="KW-0479">Metal-binding</keyword>
<feature type="binding site" evidence="19">
    <location>
        <position position="484"/>
    </location>
    <ligand>
        <name>FAD</name>
        <dbReference type="ChEBI" id="CHEBI:57692"/>
    </ligand>
</feature>
<feature type="binding site" evidence="19">
    <location>
        <position position="548"/>
    </location>
    <ligand>
        <name>FAD</name>
        <dbReference type="ChEBI" id="CHEBI:57692"/>
    </ligand>
</feature>
<keyword evidence="14" id="KW-0576">Peroxisome</keyword>
<keyword evidence="12 20" id="KW-0411">Iron-sulfur</keyword>
<dbReference type="InterPro" id="IPR037165">
    <property type="entry name" value="AldOxase/xan_DH_Mopterin-bd_sf"/>
</dbReference>
<dbReference type="Pfam" id="PF01799">
    <property type="entry name" value="Fer2_2"/>
    <property type="match status" value="1"/>
</dbReference>
<evidence type="ECO:0000256" key="8">
    <source>
        <dbReference type="ARBA" id="ARBA00022723"/>
    </source>
</evidence>
<dbReference type="FunFam" id="3.30.365.10:FF:000002">
    <property type="entry name" value="Xanthine dehydrogenase oxidase"/>
    <property type="match status" value="1"/>
</dbReference>
<dbReference type="InterPro" id="IPR008274">
    <property type="entry name" value="AldOxase/xan_DH_MoCoBD1"/>
</dbReference>
<evidence type="ECO:0000256" key="14">
    <source>
        <dbReference type="ARBA" id="ARBA00023140"/>
    </source>
</evidence>
<dbReference type="GO" id="GO:0004854">
    <property type="term" value="F:xanthine dehydrogenase activity"/>
    <property type="evidence" value="ECO:0007669"/>
    <property type="project" value="UniProtKB-EC"/>
</dbReference>
<feature type="binding site" evidence="20">
    <location>
        <position position="190"/>
    </location>
    <ligand>
        <name>[2Fe-2S] cluster</name>
        <dbReference type="ChEBI" id="CHEBI:190135"/>
        <label>2</label>
    </ligand>
</feature>
<feature type="binding site" evidence="20">
    <location>
        <position position="192"/>
    </location>
    <ligand>
        <name>[2Fe-2S] cluster</name>
        <dbReference type="ChEBI" id="CHEBI:190135"/>
        <label>2</label>
    </ligand>
</feature>
<feature type="active site" description="Proton acceptor" evidence="18">
    <location>
        <position position="1397"/>
    </location>
</feature>
<keyword evidence="13" id="KW-0520">NAD</keyword>
<dbReference type="Pfam" id="PF20256">
    <property type="entry name" value="MoCoBD_2"/>
    <property type="match status" value="1"/>
</dbReference>
<reference evidence="24" key="1">
    <citation type="submission" date="2022-07" db="EMBL/GenBank/DDBJ databases">
        <title>Fungi with potential for degradation of polypropylene.</title>
        <authorList>
            <person name="Gostincar C."/>
        </authorList>
    </citation>
    <scope>NUCLEOTIDE SEQUENCE</scope>
    <source>
        <strain evidence="24">EXF-13308</strain>
    </source>
</reference>
<feature type="binding site" evidence="19">
    <location>
        <begin position="471"/>
        <end position="475"/>
    </location>
    <ligand>
        <name>FAD</name>
        <dbReference type="ChEBI" id="CHEBI:57692"/>
    </ligand>
</feature>
<dbReference type="Pfam" id="PF01315">
    <property type="entry name" value="Ald_Xan_dh_C"/>
    <property type="match status" value="1"/>
</dbReference>
<comment type="catalytic activity">
    <reaction evidence="17">
        <text>hypoxanthine + NAD(+) + H2O = xanthine + NADH + H(+)</text>
        <dbReference type="Rhea" id="RHEA:24670"/>
        <dbReference type="ChEBI" id="CHEBI:15377"/>
        <dbReference type="ChEBI" id="CHEBI:15378"/>
        <dbReference type="ChEBI" id="CHEBI:17368"/>
        <dbReference type="ChEBI" id="CHEBI:17712"/>
        <dbReference type="ChEBI" id="CHEBI:57540"/>
        <dbReference type="ChEBI" id="CHEBI:57945"/>
        <dbReference type="EC" id="1.17.1.4"/>
    </reaction>
</comment>
<evidence type="ECO:0000256" key="16">
    <source>
        <dbReference type="ARBA" id="ARBA00049017"/>
    </source>
</evidence>
<dbReference type="FunFam" id="3.30.365.10:FF:000004">
    <property type="entry name" value="Xanthine dehydrogenase oxidase"/>
    <property type="match status" value="1"/>
</dbReference>
<dbReference type="FunFam" id="3.10.20.30:FF:000015">
    <property type="entry name" value="Aldehyde oxidase 1"/>
    <property type="match status" value="1"/>
</dbReference>
<name>A0AA38RGR2_9PEZI</name>
<evidence type="ECO:0000256" key="4">
    <source>
        <dbReference type="ARBA" id="ARBA00013123"/>
    </source>
</evidence>
<feature type="domain" description="FAD-binding PCMH-type" evidence="23">
    <location>
        <begin position="346"/>
        <end position="538"/>
    </location>
</feature>
<feature type="binding site" evidence="20">
    <location>
        <position position="918"/>
    </location>
    <ligand>
        <name>Mo-molybdopterin</name>
        <dbReference type="ChEBI" id="CHEBI:71302"/>
    </ligand>
    <ligandPart>
        <name>Mo</name>
        <dbReference type="ChEBI" id="CHEBI:28685"/>
    </ligandPart>
</feature>
<feature type="binding site" evidence="20">
    <location>
        <position position="1032"/>
    </location>
    <ligand>
        <name>Mo-molybdopterin</name>
        <dbReference type="ChEBI" id="CHEBI:71302"/>
    </ligand>
    <ligandPart>
        <name>Mo</name>
        <dbReference type="ChEBI" id="CHEBI:28685"/>
    </ligandPart>
</feature>
<dbReference type="InterPro" id="IPR006058">
    <property type="entry name" value="2Fe2S_fd_BS"/>
</dbReference>
<evidence type="ECO:0000256" key="7">
    <source>
        <dbReference type="ARBA" id="ARBA00022714"/>
    </source>
</evidence>
<feature type="binding site" evidence="20">
    <location>
        <position position="149"/>
    </location>
    <ligand>
        <name>[2Fe-2S] cluster</name>
        <dbReference type="ChEBI" id="CHEBI:190135"/>
        <label>2</label>
    </ligand>
</feature>
<dbReference type="InterPro" id="IPR036318">
    <property type="entry name" value="FAD-bd_PCMH-like_sf"/>
</dbReference>
<keyword evidence="11 20" id="KW-0408">Iron</keyword>
<dbReference type="GO" id="GO:0051537">
    <property type="term" value="F:2 iron, 2 sulfur cluster binding"/>
    <property type="evidence" value="ECO:0007669"/>
    <property type="project" value="UniProtKB-KW"/>
</dbReference>
<dbReference type="PROSITE" id="PS51387">
    <property type="entry name" value="FAD_PCMH"/>
    <property type="match status" value="1"/>
</dbReference>
<dbReference type="InterPro" id="IPR036010">
    <property type="entry name" value="2Fe-2S_ferredoxin-like_sf"/>
</dbReference>
<feature type="compositionally biased region" description="Basic and acidic residues" evidence="21">
    <location>
        <begin position="213"/>
        <end position="224"/>
    </location>
</feature>
<dbReference type="SUPFAM" id="SSF54665">
    <property type="entry name" value="CO dehydrogenase molybdoprotein N-domain-like"/>
    <property type="match status" value="1"/>
</dbReference>
<comment type="catalytic activity">
    <reaction evidence="16">
        <text>xanthine + NAD(+) + H2O = urate + NADH + H(+)</text>
        <dbReference type="Rhea" id="RHEA:16669"/>
        <dbReference type="ChEBI" id="CHEBI:15377"/>
        <dbReference type="ChEBI" id="CHEBI:15378"/>
        <dbReference type="ChEBI" id="CHEBI:17712"/>
        <dbReference type="ChEBI" id="CHEBI:17775"/>
        <dbReference type="ChEBI" id="CHEBI:57540"/>
        <dbReference type="ChEBI" id="CHEBI:57945"/>
        <dbReference type="EC" id="1.17.1.4"/>
    </reaction>
</comment>
<dbReference type="InterPro" id="IPR002888">
    <property type="entry name" value="2Fe-2S-bd"/>
</dbReference>
<evidence type="ECO:0000256" key="20">
    <source>
        <dbReference type="PIRSR" id="PIRSR000127-3"/>
    </source>
</evidence>
<comment type="cofactor">
    <cofactor evidence="15">
        <name>[2Fe-2S] cluster</name>
        <dbReference type="ChEBI" id="CHEBI:190135"/>
    </cofactor>
</comment>
<dbReference type="Gene3D" id="3.10.20.30">
    <property type="match status" value="1"/>
</dbReference>
<dbReference type="InterPro" id="IPR036856">
    <property type="entry name" value="Ald_Oxase/Xan_DH_a/b_sf"/>
</dbReference>
<dbReference type="SMART" id="SM01092">
    <property type="entry name" value="CO_deh_flav_C"/>
    <property type="match status" value="1"/>
</dbReference>
<evidence type="ECO:0000256" key="11">
    <source>
        <dbReference type="ARBA" id="ARBA00023004"/>
    </source>
</evidence>
<evidence type="ECO:0000256" key="1">
    <source>
        <dbReference type="ARBA" id="ARBA00001974"/>
    </source>
</evidence>
<dbReference type="FunFam" id="3.30.465.10:FF:000004">
    <property type="entry name" value="Xanthine dehydrogenase/oxidase"/>
    <property type="match status" value="1"/>
</dbReference>
<accession>A0AA38RGR2</accession>
<evidence type="ECO:0000256" key="15">
    <source>
        <dbReference type="ARBA" id="ARBA00034078"/>
    </source>
</evidence>
<dbReference type="SUPFAM" id="SSF55447">
    <property type="entry name" value="CO dehydrogenase flavoprotein C-terminal domain-like"/>
    <property type="match status" value="1"/>
</dbReference>
<dbReference type="InterPro" id="IPR016208">
    <property type="entry name" value="Ald_Oxase/xanthine_DH-like"/>
</dbReference>
<feature type="binding site" evidence="20">
    <location>
        <position position="1203"/>
    </location>
    <ligand>
        <name>Mo-molybdopterin</name>
        <dbReference type="ChEBI" id="CHEBI:71302"/>
    </ligand>
    <ligandPart>
        <name>Mo</name>
        <dbReference type="ChEBI" id="CHEBI:28685"/>
    </ligandPart>
</feature>
<dbReference type="GO" id="GO:0005506">
    <property type="term" value="F:iron ion binding"/>
    <property type="evidence" value="ECO:0007669"/>
    <property type="project" value="InterPro"/>
</dbReference>
<feature type="domain" description="2Fe-2S ferredoxin-type" evidence="22">
    <location>
        <begin position="35"/>
        <end position="125"/>
    </location>
</feature>
<comment type="subcellular location">
    <subcellularLocation>
        <location evidence="2">Peroxisome</location>
    </subcellularLocation>
</comment>
<dbReference type="SUPFAM" id="SSF56176">
    <property type="entry name" value="FAD-binding/transporter-associated domain-like"/>
    <property type="match status" value="1"/>
</dbReference>
<evidence type="ECO:0000256" key="6">
    <source>
        <dbReference type="ARBA" id="ARBA00022630"/>
    </source>
</evidence>
<dbReference type="Pfam" id="PF00111">
    <property type="entry name" value="Fer2"/>
    <property type="match status" value="1"/>
</dbReference>
<keyword evidence="7 20" id="KW-0001">2Fe-2S</keyword>
<dbReference type="Pfam" id="PF00941">
    <property type="entry name" value="FAD_binding_5"/>
    <property type="match status" value="1"/>
</dbReference>
<keyword evidence="9 19" id="KW-0274">FAD</keyword>
<keyword evidence="5 20" id="KW-0500">Molybdenum</keyword>
<dbReference type="FunFam" id="3.30.365.10:FF:000003">
    <property type="entry name" value="Aldehyde oxidase 1"/>
    <property type="match status" value="1"/>
</dbReference>
<evidence type="ECO:0000259" key="23">
    <source>
        <dbReference type="PROSITE" id="PS51387"/>
    </source>
</evidence>
<dbReference type="EMBL" id="JANBVO010000014">
    <property type="protein sequence ID" value="KAJ9145457.1"/>
    <property type="molecule type" value="Genomic_DNA"/>
</dbReference>
<dbReference type="EC" id="1.17.1.4" evidence="4"/>
<evidence type="ECO:0000256" key="9">
    <source>
        <dbReference type="ARBA" id="ARBA00022827"/>
    </source>
</evidence>
<feature type="binding site" evidence="19">
    <location>
        <begin position="374"/>
        <end position="381"/>
    </location>
    <ligand>
        <name>FAD</name>
        <dbReference type="ChEBI" id="CHEBI:57692"/>
    </ligand>
</feature>
<dbReference type="InterPro" id="IPR046867">
    <property type="entry name" value="AldOxase/xan_DH_MoCoBD2"/>
</dbReference>
<dbReference type="Gene3D" id="3.30.43.10">
    <property type="entry name" value="Uridine Diphospho-n-acetylenolpyruvylglucosamine Reductase, domain 2"/>
    <property type="match status" value="1"/>
</dbReference>
<evidence type="ECO:0000256" key="19">
    <source>
        <dbReference type="PIRSR" id="PIRSR000127-2"/>
    </source>
</evidence>
<gene>
    <name evidence="24" type="ORF">NKR23_g5446</name>
</gene>